<accession>A0A318I4U7</accession>
<evidence type="ECO:0000256" key="2">
    <source>
        <dbReference type="SAM" id="SignalP"/>
    </source>
</evidence>
<dbReference type="AlphaFoldDB" id="A0A318I4U7"/>
<evidence type="ECO:0000256" key="1">
    <source>
        <dbReference type="SAM" id="MobiDB-lite"/>
    </source>
</evidence>
<evidence type="ECO:0000313" key="4">
    <source>
        <dbReference type="Proteomes" id="UP000247755"/>
    </source>
</evidence>
<gene>
    <name evidence="3" type="ORF">NA66_103910</name>
</gene>
<comment type="caution">
    <text evidence="3">The sequence shown here is derived from an EMBL/GenBank/DDBJ whole genome shotgun (WGS) entry which is preliminary data.</text>
</comment>
<evidence type="ECO:0000313" key="3">
    <source>
        <dbReference type="EMBL" id="PXX22537.1"/>
    </source>
</evidence>
<feature type="signal peptide" evidence="2">
    <location>
        <begin position="1"/>
        <end position="24"/>
    </location>
</feature>
<keyword evidence="2" id="KW-0732">Signal</keyword>
<reference evidence="3 4" key="1">
    <citation type="submission" date="2018-05" db="EMBL/GenBank/DDBJ databases">
        <title>Comparative genomics of bacterial root endophytes of switchgrass collected from native prairies over two seasons.</title>
        <authorList>
            <person name="Tang Y."/>
        </authorList>
    </citation>
    <scope>NUCLEOTIDE SEQUENCE [LARGE SCALE GENOMIC DNA]</scope>
    <source>
        <strain evidence="3 4">NFIX32</strain>
    </source>
</reference>
<proteinExistence type="predicted"/>
<dbReference type="EMBL" id="QJJY01000039">
    <property type="protein sequence ID" value="PXX22537.1"/>
    <property type="molecule type" value="Genomic_DNA"/>
</dbReference>
<feature type="chain" id="PRO_5016274894" evidence="2">
    <location>
        <begin position="25"/>
        <end position="81"/>
    </location>
</feature>
<organism evidence="3 4">
    <name type="scientific">Burkholderia pyrrocinia</name>
    <name type="common">Pseudomonas pyrrocinia</name>
    <dbReference type="NCBI Taxonomy" id="60550"/>
    <lineage>
        <taxon>Bacteria</taxon>
        <taxon>Pseudomonadati</taxon>
        <taxon>Pseudomonadota</taxon>
        <taxon>Betaproteobacteria</taxon>
        <taxon>Burkholderiales</taxon>
        <taxon>Burkholderiaceae</taxon>
        <taxon>Burkholderia</taxon>
        <taxon>Burkholderia cepacia complex</taxon>
    </lineage>
</organism>
<dbReference type="InterPro" id="IPR025421">
    <property type="entry name" value="DUF4148"/>
</dbReference>
<name>A0A318I4U7_BURPY</name>
<dbReference type="Proteomes" id="UP000247755">
    <property type="component" value="Unassembled WGS sequence"/>
</dbReference>
<dbReference type="Pfam" id="PF13663">
    <property type="entry name" value="DUF4148"/>
    <property type="match status" value="1"/>
</dbReference>
<feature type="region of interest" description="Disordered" evidence="1">
    <location>
        <begin position="24"/>
        <end position="56"/>
    </location>
</feature>
<protein>
    <submittedName>
        <fullName evidence="3">Uncharacterized protein DUF4148</fullName>
    </submittedName>
</protein>
<sequence>MKAKTIALAFAACAAVATAASAYASSPADTSANDHGAQQARQWASVDPSPKARTRAEVREELVRAEKDGQLAALDKLYRGG</sequence>